<evidence type="ECO:0000313" key="3">
    <source>
        <dbReference type="Proteomes" id="UP000317550"/>
    </source>
</evidence>
<reference evidence="3" key="1">
    <citation type="submission" date="2019-07" db="EMBL/GenBank/DDBJ databases">
        <title>Chitinimonas sp. nov., isolated from Ny-Alesund, arctica soil.</title>
        <authorList>
            <person name="Xu Q."/>
            <person name="Peng F."/>
        </authorList>
    </citation>
    <scope>NUCLEOTIDE SEQUENCE [LARGE SCALE GENOMIC DNA]</scope>
    <source>
        <strain evidence="3">R3-44</strain>
    </source>
</reference>
<feature type="compositionally biased region" description="Acidic residues" evidence="1">
    <location>
        <begin position="302"/>
        <end position="311"/>
    </location>
</feature>
<dbReference type="KEGG" id="cari:FNU76_12470"/>
<evidence type="ECO:0000256" key="1">
    <source>
        <dbReference type="SAM" id="MobiDB-lite"/>
    </source>
</evidence>
<dbReference type="Proteomes" id="UP000317550">
    <property type="component" value="Chromosome"/>
</dbReference>
<dbReference type="Pfam" id="PF06685">
    <property type="entry name" value="DUF1186"/>
    <property type="match status" value="1"/>
</dbReference>
<sequence length="415" mass="45452">MVVGGTATIEGSAAITAAPHTIESLFMTYPLPSLNASQEALLPADWPAIETELACFTESFPLLALLAVLRQPEAYAPYLVDELTECLGDTAKRIDADEARMLHLYAMHLLAALRDARGFQPLLQIARLDGETLEELLGDHLTEGLPRALAATCPGDEAALQALAADRSVYFWSRSAALRALALRTLEGDYPRSELLAWLEQEAGGEAERMVDEGLQPEQGTDSDYLSELVVTMEEIGAGELLPAVSEWFDDGLVESSFNKLDETSKRLQRDWQTCRTEELAHGWGYPRDILAEIGRWACFQPDEDSDDDESSGGPSVRPPSARRPRSAAMTPALAAAEKNTRSAAALDRVSTYRHRDCGTDRSPSYVHRGCAWNYSPTMPCSQRWKPALPLKASIRPLTRSRWLGICASAIPAGH</sequence>
<name>A0A516SG19_9NEIS</name>
<dbReference type="InterPro" id="IPR010602">
    <property type="entry name" value="DUF1186"/>
</dbReference>
<dbReference type="EMBL" id="CP041730">
    <property type="protein sequence ID" value="QDQ27111.1"/>
    <property type="molecule type" value="Genomic_DNA"/>
</dbReference>
<keyword evidence="3" id="KW-1185">Reference proteome</keyword>
<proteinExistence type="predicted"/>
<evidence type="ECO:0000313" key="2">
    <source>
        <dbReference type="EMBL" id="QDQ27111.1"/>
    </source>
</evidence>
<accession>A0A516SG19</accession>
<feature type="region of interest" description="Disordered" evidence="1">
    <location>
        <begin position="301"/>
        <end position="330"/>
    </location>
</feature>
<protein>
    <submittedName>
        <fullName evidence="2">DUF1186 domain-containing protein</fullName>
    </submittedName>
</protein>
<dbReference type="OrthoDB" id="10018969at2"/>
<gene>
    <name evidence="2" type="ORF">FNU76_12470</name>
</gene>
<dbReference type="AlphaFoldDB" id="A0A516SG19"/>
<organism evidence="2 3">
    <name type="scientific">Chitinimonas arctica</name>
    <dbReference type="NCBI Taxonomy" id="2594795"/>
    <lineage>
        <taxon>Bacteria</taxon>
        <taxon>Pseudomonadati</taxon>
        <taxon>Pseudomonadota</taxon>
        <taxon>Betaproteobacteria</taxon>
        <taxon>Neisseriales</taxon>
        <taxon>Chitinibacteraceae</taxon>
        <taxon>Chitinimonas</taxon>
    </lineage>
</organism>